<evidence type="ECO:0000313" key="4">
    <source>
        <dbReference type="Proteomes" id="UP000588098"/>
    </source>
</evidence>
<feature type="transmembrane region" description="Helical" evidence="2">
    <location>
        <begin position="40"/>
        <end position="60"/>
    </location>
</feature>
<protein>
    <recommendedName>
        <fullName evidence="5">Serine/arginine repetitive matrix protein 2</fullName>
    </recommendedName>
</protein>
<organism evidence="3 4">
    <name type="scientific">Streptomyces zagrosensis</name>
    <dbReference type="NCBI Taxonomy" id="1042984"/>
    <lineage>
        <taxon>Bacteria</taxon>
        <taxon>Bacillati</taxon>
        <taxon>Actinomycetota</taxon>
        <taxon>Actinomycetes</taxon>
        <taxon>Kitasatosporales</taxon>
        <taxon>Streptomycetaceae</taxon>
        <taxon>Streptomyces</taxon>
    </lineage>
</organism>
<keyword evidence="2" id="KW-0472">Membrane</keyword>
<dbReference type="Proteomes" id="UP000588098">
    <property type="component" value="Unassembled WGS sequence"/>
</dbReference>
<reference evidence="3 4" key="1">
    <citation type="submission" date="2020-08" db="EMBL/GenBank/DDBJ databases">
        <title>Genomic Encyclopedia of Type Strains, Phase III (KMG-III): the genomes of soil and plant-associated and newly described type strains.</title>
        <authorList>
            <person name="Whitman W."/>
        </authorList>
    </citation>
    <scope>NUCLEOTIDE SEQUENCE [LARGE SCALE GENOMIC DNA]</scope>
    <source>
        <strain evidence="3 4">CECT 8305</strain>
    </source>
</reference>
<dbReference type="EMBL" id="JACHJL010000003">
    <property type="protein sequence ID" value="MBB5934774.1"/>
    <property type="molecule type" value="Genomic_DNA"/>
</dbReference>
<evidence type="ECO:0000256" key="2">
    <source>
        <dbReference type="SAM" id="Phobius"/>
    </source>
</evidence>
<dbReference type="AlphaFoldDB" id="A0A7W9Q6Z8"/>
<keyword evidence="2" id="KW-0812">Transmembrane</keyword>
<feature type="compositionally biased region" description="Low complexity" evidence="1">
    <location>
        <begin position="116"/>
        <end position="129"/>
    </location>
</feature>
<name>A0A7W9Q6Z8_9ACTN</name>
<feature type="compositionally biased region" description="Polar residues" evidence="1">
    <location>
        <begin position="79"/>
        <end position="107"/>
    </location>
</feature>
<feature type="region of interest" description="Disordered" evidence="1">
    <location>
        <begin position="1"/>
        <end position="36"/>
    </location>
</feature>
<feature type="region of interest" description="Disordered" evidence="1">
    <location>
        <begin position="68"/>
        <end position="148"/>
    </location>
</feature>
<sequence length="297" mass="30722">MTGQNGGPRWDEAAQRWVGPGTEPVTPVRRAVRPPDPNRGAALVAALAVVVIGGIGVGVWQLVSDGDDGKGGGKAGGASTSESVDQQSPQASLSDTWPGGSTDSAGVNGTGGTDIPTAPTASPSAQTPPVGYKETRDPEGFGAYVPDGWEREKRSNGVFYTSPDESALIQVFALPPSANTPTPLEALAETERSLSKERDSYQRYRLERVGSTVGGTALGSADPGGGTLPAGADAELEYGYVSDTAGPRRVIDRAFTAEDGNQYAILVMGPASAWPEQVDQLRTTFESFCPEGHCVTG</sequence>
<keyword evidence="2" id="KW-1133">Transmembrane helix</keyword>
<gene>
    <name evidence="3" type="ORF">FHS42_001821</name>
</gene>
<evidence type="ECO:0000313" key="3">
    <source>
        <dbReference type="EMBL" id="MBB5934774.1"/>
    </source>
</evidence>
<comment type="caution">
    <text evidence="3">The sequence shown here is derived from an EMBL/GenBank/DDBJ whole genome shotgun (WGS) entry which is preliminary data.</text>
</comment>
<keyword evidence="4" id="KW-1185">Reference proteome</keyword>
<accession>A0A7W9Q6Z8</accession>
<dbReference type="RefSeq" id="WP_221476229.1">
    <property type="nucleotide sequence ID" value="NZ_JACHJL010000003.1"/>
</dbReference>
<evidence type="ECO:0000256" key="1">
    <source>
        <dbReference type="SAM" id="MobiDB-lite"/>
    </source>
</evidence>
<evidence type="ECO:0008006" key="5">
    <source>
        <dbReference type="Google" id="ProtNLM"/>
    </source>
</evidence>
<proteinExistence type="predicted"/>